<keyword evidence="3 6" id="KW-0812">Transmembrane</keyword>
<protein>
    <submittedName>
        <fullName evidence="7">Oligosaccharide flippase family protein</fullName>
    </submittedName>
</protein>
<evidence type="ECO:0000256" key="4">
    <source>
        <dbReference type="ARBA" id="ARBA00022989"/>
    </source>
</evidence>
<dbReference type="EMBL" id="JANDBC010000001">
    <property type="protein sequence ID" value="MCP9291595.1"/>
    <property type="molecule type" value="Genomic_DNA"/>
</dbReference>
<feature type="transmembrane region" description="Helical" evidence="6">
    <location>
        <begin position="368"/>
        <end position="385"/>
    </location>
</feature>
<name>A0A9X2RE14_9BACT</name>
<dbReference type="PANTHER" id="PTHR30250">
    <property type="entry name" value="PST FAMILY PREDICTED COLANIC ACID TRANSPORTER"/>
    <property type="match status" value="1"/>
</dbReference>
<evidence type="ECO:0000256" key="1">
    <source>
        <dbReference type="ARBA" id="ARBA00004651"/>
    </source>
</evidence>
<dbReference type="GO" id="GO:0005886">
    <property type="term" value="C:plasma membrane"/>
    <property type="evidence" value="ECO:0007669"/>
    <property type="project" value="UniProtKB-SubCell"/>
</dbReference>
<dbReference type="AlphaFoldDB" id="A0A9X2RE14"/>
<feature type="transmembrane region" description="Helical" evidence="6">
    <location>
        <begin position="340"/>
        <end position="361"/>
    </location>
</feature>
<feature type="transmembrane region" description="Helical" evidence="6">
    <location>
        <begin position="48"/>
        <end position="73"/>
    </location>
</feature>
<feature type="transmembrane region" description="Helical" evidence="6">
    <location>
        <begin position="85"/>
        <end position="105"/>
    </location>
</feature>
<comment type="caution">
    <text evidence="7">The sequence shown here is derived from an EMBL/GenBank/DDBJ whole genome shotgun (WGS) entry which is preliminary data.</text>
</comment>
<dbReference type="Pfam" id="PF13440">
    <property type="entry name" value="Polysacc_synt_3"/>
    <property type="match status" value="1"/>
</dbReference>
<evidence type="ECO:0000256" key="2">
    <source>
        <dbReference type="ARBA" id="ARBA00022475"/>
    </source>
</evidence>
<feature type="transmembrane region" description="Helical" evidence="6">
    <location>
        <begin position="229"/>
        <end position="249"/>
    </location>
</feature>
<evidence type="ECO:0000313" key="7">
    <source>
        <dbReference type="EMBL" id="MCP9291595.1"/>
    </source>
</evidence>
<feature type="transmembrane region" description="Helical" evidence="6">
    <location>
        <begin position="255"/>
        <end position="279"/>
    </location>
</feature>
<feature type="transmembrane region" description="Helical" evidence="6">
    <location>
        <begin position="12"/>
        <end position="36"/>
    </location>
</feature>
<keyword evidence="5 6" id="KW-0472">Membrane</keyword>
<evidence type="ECO:0000313" key="8">
    <source>
        <dbReference type="Proteomes" id="UP001139125"/>
    </source>
</evidence>
<dbReference type="RefSeq" id="WP_255134458.1">
    <property type="nucleotide sequence ID" value="NZ_JANDBC010000001.1"/>
</dbReference>
<keyword evidence="2" id="KW-1003">Cell membrane</keyword>
<proteinExistence type="predicted"/>
<gene>
    <name evidence="7" type="ORF">NM125_08375</name>
</gene>
<sequence>MKKLYKKIPSELRDIFTLVVGNGFALFVPVIVSPIISRMYDATDFGVFTIYLAMLSLISSFATGRYDFAILITKSRYNAQHLFKVAMLLTIGVAMVVMLITLVFWKEILPIFNIPSMGAYLFLVPINILLFAVIKASQNGLNREKEYSPISVSKTIRSVLVGGFQVILGAMGFLSGGLIIGKLSGDLFSSGYLLRKLNKVDNYLTSSFSLKRASYLMKKYEKFLKVNAPHAFVNALSLSVIPILLSYFFNEKTVGYYGLAYMVCIVPVQLIASAFYQVFSQKVSEMYNDKISLRGYTKKTLKQLFMLSVIPFGILTFFGPEIFQFVFGVEWLVSGELVQLLAPFLFIVFLISPVTYIPLIYNEHNKSFYFEIALFIIRVVAIIVGANMDGIYLAIGLFSGVSILIQVINLIWIISLTKKYKIE</sequence>
<organism evidence="7 8">
    <name type="scientific">Gracilimonas sediminicola</name>
    <dbReference type="NCBI Taxonomy" id="2952158"/>
    <lineage>
        <taxon>Bacteria</taxon>
        <taxon>Pseudomonadati</taxon>
        <taxon>Balneolota</taxon>
        <taxon>Balneolia</taxon>
        <taxon>Balneolales</taxon>
        <taxon>Balneolaceae</taxon>
        <taxon>Gracilimonas</taxon>
    </lineage>
</organism>
<reference evidence="7" key="1">
    <citation type="submission" date="2022-06" db="EMBL/GenBank/DDBJ databases">
        <title>Gracilimonas sp. CAU 1638 isolated from sea sediment.</title>
        <authorList>
            <person name="Kim W."/>
        </authorList>
    </citation>
    <scope>NUCLEOTIDE SEQUENCE</scope>
    <source>
        <strain evidence="7">CAU 1638</strain>
    </source>
</reference>
<evidence type="ECO:0000256" key="3">
    <source>
        <dbReference type="ARBA" id="ARBA00022692"/>
    </source>
</evidence>
<comment type="subcellular location">
    <subcellularLocation>
        <location evidence="1">Cell membrane</location>
        <topology evidence="1">Multi-pass membrane protein</topology>
    </subcellularLocation>
</comment>
<dbReference type="Proteomes" id="UP001139125">
    <property type="component" value="Unassembled WGS sequence"/>
</dbReference>
<feature type="transmembrane region" description="Helical" evidence="6">
    <location>
        <begin position="300"/>
        <end position="320"/>
    </location>
</feature>
<evidence type="ECO:0000256" key="5">
    <source>
        <dbReference type="ARBA" id="ARBA00023136"/>
    </source>
</evidence>
<evidence type="ECO:0000256" key="6">
    <source>
        <dbReference type="SAM" id="Phobius"/>
    </source>
</evidence>
<dbReference type="PANTHER" id="PTHR30250:SF28">
    <property type="entry name" value="POLYSACCHARIDE BIOSYNTHESIS PROTEIN"/>
    <property type="match status" value="1"/>
</dbReference>
<accession>A0A9X2RE14</accession>
<dbReference type="InterPro" id="IPR050833">
    <property type="entry name" value="Poly_Biosynth_Transport"/>
</dbReference>
<keyword evidence="4 6" id="KW-1133">Transmembrane helix</keyword>
<feature type="transmembrane region" description="Helical" evidence="6">
    <location>
        <begin position="391"/>
        <end position="414"/>
    </location>
</feature>
<feature type="transmembrane region" description="Helical" evidence="6">
    <location>
        <begin position="117"/>
        <end position="137"/>
    </location>
</feature>
<keyword evidence="8" id="KW-1185">Reference proteome</keyword>
<feature type="transmembrane region" description="Helical" evidence="6">
    <location>
        <begin position="158"/>
        <end position="180"/>
    </location>
</feature>